<dbReference type="AlphaFoldDB" id="A0A6C0AQ66"/>
<reference evidence="1" key="1">
    <citation type="journal article" date="2020" name="Nature">
        <title>Giant virus diversity and host interactions through global metagenomics.</title>
        <authorList>
            <person name="Schulz F."/>
            <person name="Roux S."/>
            <person name="Paez-Espino D."/>
            <person name="Jungbluth S."/>
            <person name="Walsh D.A."/>
            <person name="Denef V.J."/>
            <person name="McMahon K.D."/>
            <person name="Konstantinidis K.T."/>
            <person name="Eloe-Fadrosh E.A."/>
            <person name="Kyrpides N.C."/>
            <person name="Woyke T."/>
        </authorList>
    </citation>
    <scope>NUCLEOTIDE SEQUENCE</scope>
    <source>
        <strain evidence="1">GVMAG-S-1101165-79</strain>
    </source>
</reference>
<name>A0A6C0AQ66_9ZZZZ</name>
<evidence type="ECO:0008006" key="2">
    <source>
        <dbReference type="Google" id="ProtNLM"/>
    </source>
</evidence>
<accession>A0A6C0AQ66</accession>
<dbReference type="InterPro" id="IPR029063">
    <property type="entry name" value="SAM-dependent_MTases_sf"/>
</dbReference>
<evidence type="ECO:0000313" key="1">
    <source>
        <dbReference type="EMBL" id="QHS81987.1"/>
    </source>
</evidence>
<dbReference type="Gene3D" id="3.40.50.150">
    <property type="entry name" value="Vaccinia Virus protein VP39"/>
    <property type="match status" value="1"/>
</dbReference>
<dbReference type="EMBL" id="MN740762">
    <property type="protein sequence ID" value="QHS81987.1"/>
    <property type="molecule type" value="Genomic_DNA"/>
</dbReference>
<organism evidence="1">
    <name type="scientific">viral metagenome</name>
    <dbReference type="NCBI Taxonomy" id="1070528"/>
    <lineage>
        <taxon>unclassified sequences</taxon>
        <taxon>metagenomes</taxon>
        <taxon>organismal metagenomes</taxon>
    </lineage>
</organism>
<dbReference type="Pfam" id="PF13578">
    <property type="entry name" value="Methyltransf_24"/>
    <property type="match status" value="1"/>
</dbReference>
<dbReference type="SUPFAM" id="SSF53335">
    <property type="entry name" value="S-adenosyl-L-methionine-dependent methyltransferases"/>
    <property type="match status" value="1"/>
</dbReference>
<protein>
    <recommendedName>
        <fullName evidence="2">Methyltransferase</fullName>
    </recommendedName>
</protein>
<sequence length="189" mass="22155">MNNYKYSQIWFFDSEIKNILLQFLDKSKENKILEIGCFEGLSSVFFADHFLDNLNSTLTCVDPFLNVDNNDHKQFLQNNEEMNFDYNISVCKNSNKISVNKITSDLFFKNNTKIFNFIYIDGSHECDFIKRDMENSFNVLEKNGIMWMDDYGGGDGIQIKNTMNSFLEKYKGEYELIHSGYQLAIKKIV</sequence>
<proteinExistence type="predicted"/>